<dbReference type="PROSITE" id="PS50943">
    <property type="entry name" value="HTH_CROC1"/>
    <property type="match status" value="1"/>
</dbReference>
<dbReference type="SMART" id="SM00530">
    <property type="entry name" value="HTH_XRE"/>
    <property type="match status" value="1"/>
</dbReference>
<evidence type="ECO:0000313" key="2">
    <source>
        <dbReference type="EMBL" id="PTK30784.1"/>
    </source>
</evidence>
<dbReference type="Gene3D" id="1.10.260.40">
    <property type="entry name" value="lambda repressor-like DNA-binding domains"/>
    <property type="match status" value="1"/>
</dbReference>
<proteinExistence type="predicted"/>
<dbReference type="SUPFAM" id="SSF47413">
    <property type="entry name" value="lambda repressor-like DNA-binding domains"/>
    <property type="match status" value="1"/>
</dbReference>
<dbReference type="RefSeq" id="WP_107640161.1">
    <property type="nucleotide sequence ID" value="NZ_PZHX01000010.1"/>
</dbReference>
<dbReference type="AlphaFoldDB" id="A0A974KXP8"/>
<gene>
    <name evidence="2" type="ORF">BUZ51_06090</name>
</gene>
<feature type="domain" description="HTH cro/C1-type" evidence="1">
    <location>
        <begin position="18"/>
        <end position="73"/>
    </location>
</feature>
<dbReference type="EMBL" id="PZHX01000010">
    <property type="protein sequence ID" value="PTK30784.1"/>
    <property type="molecule type" value="Genomic_DNA"/>
</dbReference>
<name>A0A974KXP8_STAHO</name>
<evidence type="ECO:0000313" key="3">
    <source>
        <dbReference type="Proteomes" id="UP000241540"/>
    </source>
</evidence>
<dbReference type="InterPro" id="IPR010982">
    <property type="entry name" value="Lambda_DNA-bd_dom_sf"/>
</dbReference>
<dbReference type="Pfam" id="PF01381">
    <property type="entry name" value="HTH_3"/>
    <property type="match status" value="1"/>
</dbReference>
<accession>A0A974KXP8</accession>
<dbReference type="GO" id="GO:0003677">
    <property type="term" value="F:DNA binding"/>
    <property type="evidence" value="ECO:0007669"/>
    <property type="project" value="InterPro"/>
</dbReference>
<dbReference type="CDD" id="cd00093">
    <property type="entry name" value="HTH_XRE"/>
    <property type="match status" value="1"/>
</dbReference>
<sequence>MSNKKAREKASRELTDLLLNTRKEKGYTLKQAAYKTGLSHTYISQLERGLRATPVPEDLRKIAKGFGLNYNYLMEVAGYIDVTQNKVNDPYGILMFSDQESFESLPQEQKDLILNSLREQADFMIEKYKKGKF</sequence>
<reference evidence="2 3" key="1">
    <citation type="journal article" date="2016" name="Front. Microbiol.">
        <title>Comprehensive Phylogenetic Analysis of Bovine Non-aureus Staphylococci Species Based on Whole-Genome Sequencing.</title>
        <authorList>
            <person name="Naushad S."/>
            <person name="Barkema H.W."/>
            <person name="Luby C."/>
            <person name="Condas L.A."/>
            <person name="Nobrega D.B."/>
            <person name="Carson D.A."/>
            <person name="De Buck J."/>
        </authorList>
    </citation>
    <scope>NUCLEOTIDE SEQUENCE [LARGE SCALE GENOMIC DNA]</scope>
    <source>
        <strain evidence="2 3">SNUC 5336</strain>
    </source>
</reference>
<protein>
    <recommendedName>
        <fullName evidence="1">HTH cro/C1-type domain-containing protein</fullName>
    </recommendedName>
</protein>
<comment type="caution">
    <text evidence="2">The sequence shown here is derived from an EMBL/GenBank/DDBJ whole genome shotgun (WGS) entry which is preliminary data.</text>
</comment>
<dbReference type="InterPro" id="IPR001387">
    <property type="entry name" value="Cro/C1-type_HTH"/>
</dbReference>
<evidence type="ECO:0000259" key="1">
    <source>
        <dbReference type="PROSITE" id="PS50943"/>
    </source>
</evidence>
<dbReference type="Proteomes" id="UP000241540">
    <property type="component" value="Unassembled WGS sequence"/>
</dbReference>
<organism evidence="2 3">
    <name type="scientific">Staphylococcus hominis</name>
    <dbReference type="NCBI Taxonomy" id="1290"/>
    <lineage>
        <taxon>Bacteria</taxon>
        <taxon>Bacillati</taxon>
        <taxon>Bacillota</taxon>
        <taxon>Bacilli</taxon>
        <taxon>Bacillales</taxon>
        <taxon>Staphylococcaceae</taxon>
        <taxon>Staphylococcus</taxon>
    </lineage>
</organism>